<dbReference type="OrthoDB" id="9765462at2"/>
<gene>
    <name evidence="3" type="ORF">SAMN05421823_11763</name>
</gene>
<evidence type="ECO:0000256" key="1">
    <source>
        <dbReference type="ARBA" id="ARBA00022975"/>
    </source>
</evidence>
<keyword evidence="4" id="KW-1185">Reference proteome</keyword>
<dbReference type="EMBL" id="FNFO01000017">
    <property type="protein sequence ID" value="SDM62833.1"/>
    <property type="molecule type" value="Genomic_DNA"/>
</dbReference>
<dbReference type="GO" id="GO:0005737">
    <property type="term" value="C:cytoplasm"/>
    <property type="evidence" value="ECO:0007669"/>
    <property type="project" value="TreeGrafter"/>
</dbReference>
<dbReference type="NCBIfam" id="TIGR00857">
    <property type="entry name" value="pyrC_multi"/>
    <property type="match status" value="1"/>
</dbReference>
<dbReference type="Gene3D" id="3.20.20.140">
    <property type="entry name" value="Metal-dependent hydrolases"/>
    <property type="match status" value="1"/>
</dbReference>
<accession>A0A1G9USG9</accession>
<name>A0A1G9USG9_9BACT</name>
<dbReference type="Gene3D" id="2.30.40.10">
    <property type="entry name" value="Urease, subunit C, domain 1"/>
    <property type="match status" value="1"/>
</dbReference>
<dbReference type="GO" id="GO:0006221">
    <property type="term" value="P:pyrimidine nucleotide biosynthetic process"/>
    <property type="evidence" value="ECO:0007669"/>
    <property type="project" value="UniProtKB-KW"/>
</dbReference>
<dbReference type="CDD" id="cd01317">
    <property type="entry name" value="DHOase_IIa"/>
    <property type="match status" value="1"/>
</dbReference>
<evidence type="ECO:0000313" key="3">
    <source>
        <dbReference type="EMBL" id="SDM62833.1"/>
    </source>
</evidence>
<dbReference type="PANTHER" id="PTHR43668">
    <property type="entry name" value="ALLANTOINASE"/>
    <property type="match status" value="1"/>
</dbReference>
<dbReference type="SUPFAM" id="SSF51338">
    <property type="entry name" value="Composite domain of metallo-dependent hydrolases"/>
    <property type="match status" value="1"/>
</dbReference>
<evidence type="ECO:0000259" key="2">
    <source>
        <dbReference type="Pfam" id="PF12890"/>
    </source>
</evidence>
<dbReference type="SUPFAM" id="SSF51556">
    <property type="entry name" value="Metallo-dependent hydrolases"/>
    <property type="match status" value="1"/>
</dbReference>
<dbReference type="GO" id="GO:0004151">
    <property type="term" value="F:dihydroorotase activity"/>
    <property type="evidence" value="ECO:0007669"/>
    <property type="project" value="InterPro"/>
</dbReference>
<dbReference type="InterPro" id="IPR004722">
    <property type="entry name" value="DHOase"/>
</dbReference>
<protein>
    <submittedName>
        <fullName evidence="3">Dihydroorotase</fullName>
    </submittedName>
</protein>
<sequence length="427" mass="46228">MSLLITDVTLLAPGAALHHQVVNVLIEEGKIRSIGSERPSAAQVVDGTGCMLSPGWVDLRCLVSEPGGEHRESVESACLAAAAGGFTAVVTLPNTQPVVQTKDLLTSLRSRSEAYPAQLWPMGALSVNTEGEIITEMIDLHRHGAVAFTDGLRPVQSADLMVKALLYLKQFGGLLVNRAENQALTRYGVMHEGIQSTMLGMKGIPPLAEYTQVARDLSLLEYTGGRLHFSTLSSAQSVALIREAKQRGLQVTCDVAAHQLAFDDTALQDFDTNYKVNPPFRTQDDVQALREGLADGTIDAIVSDHLPLDPEAKQLEFDLADFGITGLETAYAVAQQHSGLSAEQLVEKLALAPRRILQMPAVEIAPGQPANLTLFDPKRTWTYEARHAFSQSLNSPFLGKTLRGKPLAVVRGTHFYHDAQHLDVKSA</sequence>
<dbReference type="STRING" id="1075417.SAMN05421823_11763"/>
<keyword evidence="1" id="KW-0665">Pyrimidine biosynthesis</keyword>
<dbReference type="Pfam" id="PF12890">
    <property type="entry name" value="DHOase"/>
    <property type="match status" value="1"/>
</dbReference>
<dbReference type="InterPro" id="IPR050138">
    <property type="entry name" value="DHOase/Allantoinase_Hydrolase"/>
</dbReference>
<dbReference type="GO" id="GO:0004038">
    <property type="term" value="F:allantoinase activity"/>
    <property type="evidence" value="ECO:0007669"/>
    <property type="project" value="TreeGrafter"/>
</dbReference>
<dbReference type="RefSeq" id="WP_089688444.1">
    <property type="nucleotide sequence ID" value="NZ_FNFO01000017.1"/>
</dbReference>
<evidence type="ECO:0000313" key="4">
    <source>
        <dbReference type="Proteomes" id="UP000198510"/>
    </source>
</evidence>
<dbReference type="GO" id="GO:0046872">
    <property type="term" value="F:metal ion binding"/>
    <property type="evidence" value="ECO:0007669"/>
    <property type="project" value="InterPro"/>
</dbReference>
<dbReference type="AlphaFoldDB" id="A0A1G9USG9"/>
<dbReference type="InterPro" id="IPR011059">
    <property type="entry name" value="Metal-dep_hydrolase_composite"/>
</dbReference>
<organism evidence="3 4">
    <name type="scientific">Catalinimonas alkaloidigena</name>
    <dbReference type="NCBI Taxonomy" id="1075417"/>
    <lineage>
        <taxon>Bacteria</taxon>
        <taxon>Pseudomonadati</taxon>
        <taxon>Bacteroidota</taxon>
        <taxon>Cytophagia</taxon>
        <taxon>Cytophagales</taxon>
        <taxon>Catalimonadaceae</taxon>
        <taxon>Catalinimonas</taxon>
    </lineage>
</organism>
<dbReference type="InterPro" id="IPR032466">
    <property type="entry name" value="Metal_Hydrolase"/>
</dbReference>
<reference evidence="3 4" key="1">
    <citation type="submission" date="2016-10" db="EMBL/GenBank/DDBJ databases">
        <authorList>
            <person name="de Groot N.N."/>
        </authorList>
    </citation>
    <scope>NUCLEOTIDE SEQUENCE [LARGE SCALE GENOMIC DNA]</scope>
    <source>
        <strain evidence="3 4">DSM 25186</strain>
    </source>
</reference>
<dbReference type="PANTHER" id="PTHR43668:SF2">
    <property type="entry name" value="ALLANTOINASE"/>
    <property type="match status" value="1"/>
</dbReference>
<dbReference type="GO" id="GO:0006145">
    <property type="term" value="P:purine nucleobase catabolic process"/>
    <property type="evidence" value="ECO:0007669"/>
    <property type="project" value="TreeGrafter"/>
</dbReference>
<feature type="domain" description="Dihydroorotase catalytic" evidence="2">
    <location>
        <begin position="51"/>
        <end position="235"/>
    </location>
</feature>
<dbReference type="Proteomes" id="UP000198510">
    <property type="component" value="Unassembled WGS sequence"/>
</dbReference>
<dbReference type="InterPro" id="IPR024403">
    <property type="entry name" value="DHOase_cat"/>
</dbReference>
<proteinExistence type="predicted"/>